<organism evidence="1 2">
    <name type="scientific">Staphylococcus phage Sb1_8383</name>
    <dbReference type="NCBI Taxonomy" id="2650664"/>
    <lineage>
        <taxon>Viruses</taxon>
        <taxon>Duplodnaviria</taxon>
        <taxon>Heunggongvirae</taxon>
        <taxon>Uroviricota</taxon>
        <taxon>Caudoviricetes</taxon>
        <taxon>Herelleviridae</taxon>
        <taxon>Twortvirinae</taxon>
        <taxon>Kayvirus</taxon>
        <taxon>Kayvirus G1</taxon>
    </lineage>
</organism>
<reference evidence="1 2" key="1">
    <citation type="journal article" date="2019" name="Appl. Environ. Microbiol.">
        <title>Correlation of Host Range Expansion of Therapeutic Bacteriophage Sb-1 with Allele State at a Hypervariable Repeat Locus.</title>
        <authorList>
            <person name="Sergueev K.V."/>
            <person name="Filippov A.A."/>
            <person name="Farlow J."/>
            <person name="Su W."/>
            <person name="Kvachadze L."/>
            <person name="Balarjishvili N."/>
            <person name="Kutateladze M."/>
            <person name="Nikolich M.P."/>
        </authorList>
    </citation>
    <scope>NUCLEOTIDE SEQUENCE [LARGE SCALE GENOMIC DNA]</scope>
</reference>
<evidence type="ECO:0000313" key="1">
    <source>
        <dbReference type="EMBL" id="QIG56438.1"/>
    </source>
</evidence>
<accession>A0A6G6XF33</accession>
<protein>
    <recommendedName>
        <fullName evidence="3">Iro</fullName>
    </recommendedName>
</protein>
<dbReference type="EMBL" id="MN336261">
    <property type="protein sequence ID" value="QIG56438.1"/>
    <property type="molecule type" value="Genomic_DNA"/>
</dbReference>
<evidence type="ECO:0008006" key="3">
    <source>
        <dbReference type="Google" id="ProtNLM"/>
    </source>
</evidence>
<dbReference type="Proteomes" id="UP000503002">
    <property type="component" value="Segment"/>
</dbReference>
<gene>
    <name evidence="1" type="ORF">SB18383_gp128</name>
</gene>
<sequence>MMKRQKMFYSSLICKECGNVFKVPRKRANKREEGHIKDIYCIKCCKTTKHIEDNRSEAERRWDAIQEELTKDN</sequence>
<proteinExistence type="predicted"/>
<evidence type="ECO:0000313" key="2">
    <source>
        <dbReference type="Proteomes" id="UP000503002"/>
    </source>
</evidence>
<name>A0A6G6XF33_9CAUD</name>